<evidence type="ECO:0000259" key="6">
    <source>
        <dbReference type="PROSITE" id="PS50011"/>
    </source>
</evidence>
<dbReference type="PANTHER" id="PTHR44329">
    <property type="entry name" value="SERINE/THREONINE-PROTEIN KINASE TNNI3K-RELATED"/>
    <property type="match status" value="1"/>
</dbReference>
<dbReference type="InterPro" id="IPR000719">
    <property type="entry name" value="Prot_kinase_dom"/>
</dbReference>
<dbReference type="GeneID" id="7833082"/>
<reference evidence="8" key="1">
    <citation type="journal article" date="2006" name="PLoS Biol.">
        <title>Macronuclear genome sequence of the ciliate Tetrahymena thermophila, a model eukaryote.</title>
        <authorList>
            <person name="Eisen J.A."/>
            <person name="Coyne R.S."/>
            <person name="Wu M."/>
            <person name="Wu D."/>
            <person name="Thiagarajan M."/>
            <person name="Wortman J.R."/>
            <person name="Badger J.H."/>
            <person name="Ren Q."/>
            <person name="Amedeo P."/>
            <person name="Jones K.M."/>
            <person name="Tallon L.J."/>
            <person name="Delcher A.L."/>
            <person name="Salzberg S.L."/>
            <person name="Silva J.C."/>
            <person name="Haas B.J."/>
            <person name="Majoros W.H."/>
            <person name="Farzad M."/>
            <person name="Carlton J.M."/>
            <person name="Smith R.K. Jr."/>
            <person name="Garg J."/>
            <person name="Pearlman R.E."/>
            <person name="Karrer K.M."/>
            <person name="Sun L."/>
            <person name="Manning G."/>
            <person name="Elde N.C."/>
            <person name="Turkewitz A.P."/>
            <person name="Asai D.J."/>
            <person name="Wilkes D.E."/>
            <person name="Wang Y."/>
            <person name="Cai H."/>
            <person name="Collins K."/>
            <person name="Stewart B.A."/>
            <person name="Lee S.R."/>
            <person name="Wilamowska K."/>
            <person name="Weinberg Z."/>
            <person name="Ruzzo W.L."/>
            <person name="Wloga D."/>
            <person name="Gaertig J."/>
            <person name="Frankel J."/>
            <person name="Tsao C.-C."/>
            <person name="Gorovsky M.A."/>
            <person name="Keeling P.J."/>
            <person name="Waller R.F."/>
            <person name="Patron N.J."/>
            <person name="Cherry J.M."/>
            <person name="Stover N.A."/>
            <person name="Krieger C.J."/>
            <person name="del Toro C."/>
            <person name="Ryder H.F."/>
            <person name="Williamson S.C."/>
            <person name="Barbeau R.A."/>
            <person name="Hamilton E.P."/>
            <person name="Orias E."/>
        </authorList>
    </citation>
    <scope>NUCLEOTIDE SEQUENCE [LARGE SCALE GENOMIC DNA]</scope>
    <source>
        <strain evidence="8">SB210</strain>
    </source>
</reference>
<keyword evidence="5" id="KW-0472">Membrane</keyword>
<keyword evidence="2" id="KW-0547">Nucleotide-binding</keyword>
<dbReference type="PROSITE" id="PS50011">
    <property type="entry name" value="PROTEIN_KINASE_DOM"/>
    <property type="match status" value="1"/>
</dbReference>
<dbReference type="HOGENOM" id="CLU_020157_0_0_1"/>
<evidence type="ECO:0000313" key="8">
    <source>
        <dbReference type="Proteomes" id="UP000009168"/>
    </source>
</evidence>
<evidence type="ECO:0000313" key="7">
    <source>
        <dbReference type="EMBL" id="EAS04896.2"/>
    </source>
</evidence>
<dbReference type="Gene3D" id="1.10.510.10">
    <property type="entry name" value="Transferase(Phosphotransferase) domain 1"/>
    <property type="match status" value="1"/>
</dbReference>
<feature type="domain" description="Protein kinase" evidence="6">
    <location>
        <begin position="309"/>
        <end position="584"/>
    </location>
</feature>
<dbReference type="EMBL" id="GG662438">
    <property type="protein sequence ID" value="EAS04896.2"/>
    <property type="molecule type" value="Genomic_DNA"/>
</dbReference>
<keyword evidence="8" id="KW-1185">Reference proteome</keyword>
<proteinExistence type="predicted"/>
<keyword evidence="5" id="KW-1133">Transmembrane helix</keyword>
<organism evidence="7 8">
    <name type="scientific">Tetrahymena thermophila (strain SB210)</name>
    <dbReference type="NCBI Taxonomy" id="312017"/>
    <lineage>
        <taxon>Eukaryota</taxon>
        <taxon>Sar</taxon>
        <taxon>Alveolata</taxon>
        <taxon>Ciliophora</taxon>
        <taxon>Intramacronucleata</taxon>
        <taxon>Oligohymenophorea</taxon>
        <taxon>Hymenostomatida</taxon>
        <taxon>Tetrahymenina</taxon>
        <taxon>Tetrahymenidae</taxon>
        <taxon>Tetrahymena</taxon>
    </lineage>
</organism>
<dbReference type="Pfam" id="PF00069">
    <property type="entry name" value="Pkinase"/>
    <property type="match status" value="1"/>
</dbReference>
<accession>Q24AT8</accession>
<evidence type="ECO:0000256" key="4">
    <source>
        <dbReference type="ARBA" id="ARBA00022840"/>
    </source>
</evidence>
<keyword evidence="3 7" id="KW-0418">Kinase</keyword>
<dbReference type="STRING" id="312017.Q24AT8"/>
<dbReference type="GO" id="GO:0005524">
    <property type="term" value="F:ATP binding"/>
    <property type="evidence" value="ECO:0007669"/>
    <property type="project" value="UniProtKB-KW"/>
</dbReference>
<dbReference type="SMART" id="SM00220">
    <property type="entry name" value="S_TKc"/>
    <property type="match status" value="1"/>
</dbReference>
<evidence type="ECO:0000256" key="3">
    <source>
        <dbReference type="ARBA" id="ARBA00022777"/>
    </source>
</evidence>
<dbReference type="InParanoid" id="Q24AT8"/>
<dbReference type="GO" id="GO:0004674">
    <property type="term" value="F:protein serine/threonine kinase activity"/>
    <property type="evidence" value="ECO:0007669"/>
    <property type="project" value="TreeGrafter"/>
</dbReference>
<protein>
    <submittedName>
        <fullName evidence="7">Kinase domain protein</fullName>
    </submittedName>
</protein>
<dbReference type="SUPFAM" id="SSF56112">
    <property type="entry name" value="Protein kinase-like (PK-like)"/>
    <property type="match status" value="1"/>
</dbReference>
<dbReference type="PANTHER" id="PTHR44329:SF288">
    <property type="entry name" value="MITOGEN-ACTIVATED PROTEIN KINASE KINASE KINASE 20"/>
    <property type="match status" value="1"/>
</dbReference>
<dbReference type="RefSeq" id="XP_001025141.2">
    <property type="nucleotide sequence ID" value="XM_001025141.2"/>
</dbReference>
<evidence type="ECO:0000256" key="1">
    <source>
        <dbReference type="ARBA" id="ARBA00022679"/>
    </source>
</evidence>
<keyword evidence="5" id="KW-0812">Transmembrane</keyword>
<dbReference type="InterPro" id="IPR011009">
    <property type="entry name" value="Kinase-like_dom_sf"/>
</dbReference>
<keyword evidence="1" id="KW-0808">Transferase</keyword>
<dbReference type="KEGG" id="tet:TTHERM_01259660"/>
<dbReference type="InterPro" id="IPR051681">
    <property type="entry name" value="Ser/Thr_Kinases-Pseudokinases"/>
</dbReference>
<evidence type="ECO:0000256" key="2">
    <source>
        <dbReference type="ARBA" id="ARBA00022741"/>
    </source>
</evidence>
<dbReference type="Proteomes" id="UP000009168">
    <property type="component" value="Unassembled WGS sequence"/>
</dbReference>
<keyword evidence="4" id="KW-0067">ATP-binding</keyword>
<sequence length="1042" mass="124519">MQNSLDLAYSILKQNIKLNHQNSYCFLKASRQVNSKTFSRINLQFSINQQQPFKEDNGNKLIIQKNKDIIDKLSQPKLNKLKNALLIGQKARIIKILQKENAISNQKKSQLFGGSKNLNEVNYKEQQDYLEQGIFDSYQNTICKKKQNKKKIIQLINTNLMENKIQVGFNEAQYEQNHSYNQDGEYDKLNNELNQIVQILCDKYQEIQKYNQSLKMEKQKIQVEQKGEQHQSTTIISQLSQKTSQQQDFQGICLSNQYSFSQFGQQGVKRFESIKEILSSQKQKIKKNYSKKHQKNVDFYSEQLLRQIFQLGDHINSGGEADIFTHQYDESIAYRVIKLDGDEDLNEQLKELYSVKELQEQNILNLNNSHLVEYKVEDTKYIIHVMQKCQMSLQDEISSKKVFSLRETLRFISTAFHVLIVLRQKYIYHSDIKPGNILKIDDNNYKLSDFGASQQVNFIDPYCDYEMHTPGYIPQNQTKSLPFYHDIYSFGKTIQKLLMQLENHSEISDCLNQFIKEEICKDDKNSINVDCLEQPRKFINILMNFVNYEVIEVFLEEYLKQIEQYLVIKKENKVFQYESQYQYAEIALLIISQKNQGSNQQSQLTSIKIKALITKSYILCKRKQYKESLEYINEIFRLDFKDNNQSEILIKSIRIVTKILIKLNNQTNLSKENQIKLIDLIKLVNIGEEQDKLKIKIIELLLLKSNDIQSILRDFYDSLKKQDENQELQMVYRIIIKLIRYLRKQNCYEQSLYDLIQFIQYDITNHDSYYKQKLLKELGLYLYKFLFQQNQQLDIKFFVKHEKEILLLPQIIFKCLNEIKLKSNLQIQFDKSIWQQYSIFIKIKQLNIYKFHGCKKILDNLKQKYQNIMIKIEEEKQLPFKEYVLYNKLDYYQKYLIRNDIKNYQFFNEEEENRYNEKQIIQSISLIQQTIFKHKIKNENQTSNEISQNQIETISLLNFLTYFDCEKISLNYIGSLEKFNEEFESFNSQLRVDDIIHYNLKKQLFKLKSCSLQRNLYLFYFINFLFLSIFNFICYQTLIKLA</sequence>
<evidence type="ECO:0000256" key="5">
    <source>
        <dbReference type="SAM" id="Phobius"/>
    </source>
</evidence>
<dbReference type="AlphaFoldDB" id="Q24AT8"/>
<feature type="transmembrane region" description="Helical" evidence="5">
    <location>
        <begin position="1017"/>
        <end position="1038"/>
    </location>
</feature>
<gene>
    <name evidence="7" type="ORF">TTHERM_01259660</name>
</gene>
<name>Q24AT8_TETTS</name>